<gene>
    <name evidence="6" type="ORF">Ga0074812_11332</name>
</gene>
<evidence type="ECO:0000256" key="4">
    <source>
        <dbReference type="PROSITE-ProRule" id="PRU00335"/>
    </source>
</evidence>
<keyword evidence="2 4" id="KW-0238">DNA-binding</keyword>
<reference evidence="7" key="1">
    <citation type="submission" date="2015-11" db="EMBL/GenBank/DDBJ databases">
        <authorList>
            <person name="Varghese N."/>
        </authorList>
    </citation>
    <scope>NUCLEOTIDE SEQUENCE [LARGE SCALE GENOMIC DNA]</scope>
    <source>
        <strain evidence="7">DSM 45899</strain>
    </source>
</reference>
<dbReference type="AlphaFoldDB" id="A0A0S4QR12"/>
<dbReference type="PANTHER" id="PTHR30055:SF234">
    <property type="entry name" value="HTH-TYPE TRANSCRIPTIONAL REGULATOR BETI"/>
    <property type="match status" value="1"/>
</dbReference>
<dbReference type="Gene3D" id="1.10.357.10">
    <property type="entry name" value="Tetracycline Repressor, domain 2"/>
    <property type="match status" value="1"/>
</dbReference>
<keyword evidence="1" id="KW-0805">Transcription regulation</keyword>
<dbReference type="EMBL" id="FAOZ01000013">
    <property type="protein sequence ID" value="CUU57534.1"/>
    <property type="molecule type" value="Genomic_DNA"/>
</dbReference>
<feature type="DNA-binding region" description="H-T-H motif" evidence="4">
    <location>
        <begin position="36"/>
        <end position="55"/>
    </location>
</feature>
<keyword evidence="3" id="KW-0804">Transcription</keyword>
<dbReference type="PRINTS" id="PR00455">
    <property type="entry name" value="HTHTETR"/>
</dbReference>
<dbReference type="InterPro" id="IPR050109">
    <property type="entry name" value="HTH-type_TetR-like_transc_reg"/>
</dbReference>
<dbReference type="PANTHER" id="PTHR30055">
    <property type="entry name" value="HTH-TYPE TRANSCRIPTIONAL REGULATOR RUTR"/>
    <property type="match status" value="1"/>
</dbReference>
<dbReference type="PROSITE" id="PS50977">
    <property type="entry name" value="HTH_TETR_2"/>
    <property type="match status" value="1"/>
</dbReference>
<accession>A0A0S4QR12</accession>
<evidence type="ECO:0000313" key="7">
    <source>
        <dbReference type="Proteomes" id="UP000198802"/>
    </source>
</evidence>
<evidence type="ECO:0000256" key="3">
    <source>
        <dbReference type="ARBA" id="ARBA00023163"/>
    </source>
</evidence>
<dbReference type="GO" id="GO:0003700">
    <property type="term" value="F:DNA-binding transcription factor activity"/>
    <property type="evidence" value="ECO:0007669"/>
    <property type="project" value="TreeGrafter"/>
</dbReference>
<dbReference type="Proteomes" id="UP000198802">
    <property type="component" value="Unassembled WGS sequence"/>
</dbReference>
<dbReference type="SUPFAM" id="SSF46689">
    <property type="entry name" value="Homeodomain-like"/>
    <property type="match status" value="1"/>
</dbReference>
<keyword evidence="7" id="KW-1185">Reference proteome</keyword>
<organism evidence="6 7">
    <name type="scientific">Parafrankia irregularis</name>
    <dbReference type="NCBI Taxonomy" id="795642"/>
    <lineage>
        <taxon>Bacteria</taxon>
        <taxon>Bacillati</taxon>
        <taxon>Actinomycetota</taxon>
        <taxon>Actinomycetes</taxon>
        <taxon>Frankiales</taxon>
        <taxon>Frankiaceae</taxon>
        <taxon>Parafrankia</taxon>
    </lineage>
</organism>
<feature type="domain" description="HTH tetR-type" evidence="5">
    <location>
        <begin position="13"/>
        <end position="73"/>
    </location>
</feature>
<proteinExistence type="predicted"/>
<dbReference type="Pfam" id="PF00440">
    <property type="entry name" value="TetR_N"/>
    <property type="match status" value="1"/>
</dbReference>
<sequence>MAVELVDHRDGVSAGREKLRATALDLFADRGVSGTSLQMIADAMGVTKAAVYHHFRSKDEIVLAVVRPALDQLAEVAAVAESKRSRSAQVEAVIGGLADLVIENRPLYGLMQGDPTCAAILRDRSEYPALAERLMTLLTGPRPDVGALMAAGMLLAGLRGAGLDPRVTALDDEQFHRHLVDCSHRLLRPRRRPAGAAPAQPALAE</sequence>
<dbReference type="RefSeq" id="WP_091279144.1">
    <property type="nucleotide sequence ID" value="NZ_FAOZ01000013.1"/>
</dbReference>
<dbReference type="InterPro" id="IPR009057">
    <property type="entry name" value="Homeodomain-like_sf"/>
</dbReference>
<dbReference type="InterPro" id="IPR001647">
    <property type="entry name" value="HTH_TetR"/>
</dbReference>
<dbReference type="GO" id="GO:0000976">
    <property type="term" value="F:transcription cis-regulatory region binding"/>
    <property type="evidence" value="ECO:0007669"/>
    <property type="project" value="TreeGrafter"/>
</dbReference>
<name>A0A0S4QR12_9ACTN</name>
<dbReference type="PROSITE" id="PS01081">
    <property type="entry name" value="HTH_TETR_1"/>
    <property type="match status" value="1"/>
</dbReference>
<evidence type="ECO:0000256" key="2">
    <source>
        <dbReference type="ARBA" id="ARBA00023125"/>
    </source>
</evidence>
<protein>
    <submittedName>
        <fullName evidence="6">DNA-binding transcriptional regulator, AcrR family</fullName>
    </submittedName>
</protein>
<evidence type="ECO:0000259" key="5">
    <source>
        <dbReference type="PROSITE" id="PS50977"/>
    </source>
</evidence>
<evidence type="ECO:0000313" key="6">
    <source>
        <dbReference type="EMBL" id="CUU57534.1"/>
    </source>
</evidence>
<dbReference type="InterPro" id="IPR023772">
    <property type="entry name" value="DNA-bd_HTH_TetR-type_CS"/>
</dbReference>
<evidence type="ECO:0000256" key="1">
    <source>
        <dbReference type="ARBA" id="ARBA00023015"/>
    </source>
</evidence>